<dbReference type="Proteomes" id="UP000694394">
    <property type="component" value="Chromosome 10"/>
</dbReference>
<organism evidence="2 3">
    <name type="scientific">Microcebus murinus</name>
    <name type="common">Gray mouse lemur</name>
    <name type="synonym">Lemur murinus</name>
    <dbReference type="NCBI Taxonomy" id="30608"/>
    <lineage>
        <taxon>Eukaryota</taxon>
        <taxon>Metazoa</taxon>
        <taxon>Chordata</taxon>
        <taxon>Craniata</taxon>
        <taxon>Vertebrata</taxon>
        <taxon>Euteleostomi</taxon>
        <taxon>Mammalia</taxon>
        <taxon>Eutheria</taxon>
        <taxon>Euarchontoglires</taxon>
        <taxon>Primates</taxon>
        <taxon>Strepsirrhini</taxon>
        <taxon>Lemuriformes</taxon>
        <taxon>Cheirogaleidae</taxon>
        <taxon>Microcebus</taxon>
    </lineage>
</organism>
<dbReference type="PANTHER" id="PTHR21580:SF25">
    <property type="entry name" value="PROTEIN STPG3"/>
    <property type="match status" value="1"/>
</dbReference>
<evidence type="ECO:0000313" key="3">
    <source>
        <dbReference type="Proteomes" id="UP000694394"/>
    </source>
</evidence>
<proteinExistence type="predicted"/>
<dbReference type="Ensembl" id="ENSMICT00000045347.2">
    <property type="protein sequence ID" value="ENSMICP00000029997.2"/>
    <property type="gene ID" value="ENSMICG00000010949.3"/>
</dbReference>
<dbReference type="InterPro" id="IPR051291">
    <property type="entry name" value="CIMAP"/>
</dbReference>
<dbReference type="CTD" id="441476"/>
<dbReference type="InterPro" id="IPR010736">
    <property type="entry name" value="SHIPPO-rpt"/>
</dbReference>
<protein>
    <submittedName>
        <fullName evidence="2">Sperm-tail PG-rich repeat containing 3</fullName>
    </submittedName>
</protein>
<evidence type="ECO:0000313" key="2">
    <source>
        <dbReference type="Ensembl" id="ENSMICP00000029997.2"/>
    </source>
</evidence>
<sequence length="342" mass="37528">MLLPRESLATEGSTSEVTELSGGRALGEGSPESLKMNFDQKAVKFLANFYINGGKHWTHGPLRQQPLEPGQPSAVVLLSGSEPGTYWEMWSSKTKEVPAVLRIHRGTTQDFSPTYTQTLRELLLKRRPPIVTDLDVPGPAKYEVPSASVRESSPHPRYSIGHKHQGREGGGRRAWQTPWLQSESPFTQKVDFNREQKWPSPADHVPVSRSACPAFSFGGRRPSSQTAVGQARPRLLGTGVPRLRAQSLIQGSLRAPGERRPAPNTYDILPGCSMQSARSPAFSMSRSPAFASWFRSSQTPGPGPAAYQVEDCYNSCFPSSPGVVIQGVRRPKRHDTGPFCTL</sequence>
<evidence type="ECO:0000256" key="1">
    <source>
        <dbReference type="SAM" id="MobiDB-lite"/>
    </source>
</evidence>
<dbReference type="OrthoDB" id="406368at2759"/>
<dbReference type="GeneTree" id="ENSGT00390000009524"/>
<dbReference type="Pfam" id="PF07004">
    <property type="entry name" value="SHIPPO-rpt"/>
    <property type="match status" value="3"/>
</dbReference>
<dbReference type="RefSeq" id="XP_012639939.1">
    <property type="nucleotide sequence ID" value="XM_012784485.2"/>
</dbReference>
<name>A0A8B7HRW0_MICMU</name>
<reference evidence="2" key="2">
    <citation type="submission" date="2025-08" db="UniProtKB">
        <authorList>
            <consortium name="Ensembl"/>
        </authorList>
    </citation>
    <scope>IDENTIFICATION</scope>
</reference>
<dbReference type="PANTHER" id="PTHR21580">
    <property type="entry name" value="SHIPPO-1-RELATED"/>
    <property type="match status" value="1"/>
</dbReference>
<dbReference type="EMBL" id="ABDC03015045">
    <property type="status" value="NOT_ANNOTATED_CDS"/>
    <property type="molecule type" value="Genomic_DNA"/>
</dbReference>
<reference evidence="2" key="3">
    <citation type="submission" date="2025-09" db="UniProtKB">
        <authorList>
            <consortium name="Ensembl"/>
        </authorList>
    </citation>
    <scope>IDENTIFICATION</scope>
</reference>
<accession>A0A8B7HRW0</accession>
<dbReference type="GeneID" id="105882258"/>
<dbReference type="GO" id="GO:0005856">
    <property type="term" value="C:cytoskeleton"/>
    <property type="evidence" value="ECO:0007669"/>
    <property type="project" value="TreeGrafter"/>
</dbReference>
<keyword evidence="3" id="KW-1185">Reference proteome</keyword>
<dbReference type="KEGG" id="mmur:105882258"/>
<feature type="region of interest" description="Disordered" evidence="1">
    <location>
        <begin position="1"/>
        <end position="32"/>
    </location>
</feature>
<gene>
    <name evidence="2" type="primary">STPG3</name>
</gene>
<reference evidence="2" key="1">
    <citation type="submission" date="2016-12" db="EMBL/GenBank/DDBJ databases">
        <title>Mouse lemur reference genome and diversity panel.</title>
        <authorList>
            <person name="Harris R."/>
            <person name="Larsen P."/>
            <person name="Liu Y."/>
            <person name="Hughes D.S."/>
            <person name="Murali S."/>
            <person name="Raveendran M."/>
            <person name="Korchina V."/>
            <person name="Wang M."/>
            <person name="Jhangiani S."/>
            <person name="Bandaranaike D."/>
            <person name="Bellair M."/>
            <person name="Blankenburg K."/>
            <person name="Chao H."/>
            <person name="Dahdouli M."/>
            <person name="Dinh H."/>
            <person name="Doddapaneni H."/>
            <person name="English A."/>
            <person name="Firestine M."/>
            <person name="Gnanaolivu R."/>
            <person name="Gross S."/>
            <person name="Hernandez B."/>
            <person name="Javaid M."/>
            <person name="Jayaseelan J."/>
            <person name="Jones J."/>
            <person name="Khan Z."/>
            <person name="Kovar C."/>
            <person name="Kurapati P."/>
            <person name="Le B."/>
            <person name="Lee S."/>
            <person name="Li M."/>
            <person name="Mathew T."/>
            <person name="Narasimhan A."/>
            <person name="Ngo D."/>
            <person name="Nguyen L."/>
            <person name="Okwuonu G."/>
            <person name="Ongeri F."/>
            <person name="Osuji N."/>
            <person name="Pu L.-L."/>
            <person name="Puazo M."/>
            <person name="Quiroz J."/>
            <person name="Raj R."/>
            <person name="Rajbhandari K."/>
            <person name="Reid J.G."/>
            <person name="Santibanez J."/>
            <person name="Sexton D."/>
            <person name="Skinner E."/>
            <person name="Vee V."/>
            <person name="Weissenberger G."/>
            <person name="Wu Y."/>
            <person name="Xin Y."/>
            <person name="Han Y."/>
            <person name="Campbell C."/>
            <person name="Brown A."/>
            <person name="Sullivan B."/>
            <person name="Shelton J."/>
            <person name="Brown S."/>
            <person name="Dudchenko O."/>
            <person name="Machol I."/>
            <person name="Durand N."/>
            <person name="Shamim M."/>
            <person name="Lieberman A."/>
            <person name="Muzny D.M."/>
            <person name="Richards S."/>
            <person name="Yoder A."/>
            <person name="Worley K.C."/>
            <person name="Rogers J."/>
            <person name="Gibbs R.A."/>
        </authorList>
    </citation>
    <scope>NUCLEOTIDE SEQUENCE [LARGE SCALE GENOMIC DNA]</scope>
</reference>
<dbReference type="AlphaFoldDB" id="A0A8B7HRW0"/>
<feature type="region of interest" description="Disordered" evidence="1">
    <location>
        <begin position="143"/>
        <end position="173"/>
    </location>
</feature>